<dbReference type="AlphaFoldDB" id="A0AAE2BQU6"/>
<dbReference type="InterPro" id="IPR043502">
    <property type="entry name" value="DNA/RNA_pol_sf"/>
</dbReference>
<dbReference type="Proteomes" id="UP001289374">
    <property type="component" value="Unassembled WGS sequence"/>
</dbReference>
<feature type="region of interest" description="Disordered" evidence="1">
    <location>
        <begin position="1"/>
        <end position="35"/>
    </location>
</feature>
<reference evidence="2" key="1">
    <citation type="submission" date="2020-06" db="EMBL/GenBank/DDBJ databases">
        <authorList>
            <person name="Li T."/>
            <person name="Hu X."/>
            <person name="Zhang T."/>
            <person name="Song X."/>
            <person name="Zhang H."/>
            <person name="Dai N."/>
            <person name="Sheng W."/>
            <person name="Hou X."/>
            <person name="Wei L."/>
        </authorList>
    </citation>
    <scope>NUCLEOTIDE SEQUENCE</scope>
    <source>
        <strain evidence="2">K16</strain>
        <tissue evidence="2">Leaf</tissue>
    </source>
</reference>
<organism evidence="2 3">
    <name type="scientific">Sesamum angolense</name>
    <dbReference type="NCBI Taxonomy" id="2727404"/>
    <lineage>
        <taxon>Eukaryota</taxon>
        <taxon>Viridiplantae</taxon>
        <taxon>Streptophyta</taxon>
        <taxon>Embryophyta</taxon>
        <taxon>Tracheophyta</taxon>
        <taxon>Spermatophyta</taxon>
        <taxon>Magnoliopsida</taxon>
        <taxon>eudicotyledons</taxon>
        <taxon>Gunneridae</taxon>
        <taxon>Pentapetalae</taxon>
        <taxon>asterids</taxon>
        <taxon>lamiids</taxon>
        <taxon>Lamiales</taxon>
        <taxon>Pedaliaceae</taxon>
        <taxon>Sesamum</taxon>
    </lineage>
</organism>
<reference evidence="2" key="2">
    <citation type="journal article" date="2024" name="Plant">
        <title>Genomic evolution and insights into agronomic trait innovations of Sesamum species.</title>
        <authorList>
            <person name="Miao H."/>
            <person name="Wang L."/>
            <person name="Qu L."/>
            <person name="Liu H."/>
            <person name="Sun Y."/>
            <person name="Le M."/>
            <person name="Wang Q."/>
            <person name="Wei S."/>
            <person name="Zheng Y."/>
            <person name="Lin W."/>
            <person name="Duan Y."/>
            <person name="Cao H."/>
            <person name="Xiong S."/>
            <person name="Wang X."/>
            <person name="Wei L."/>
            <person name="Li C."/>
            <person name="Ma Q."/>
            <person name="Ju M."/>
            <person name="Zhao R."/>
            <person name="Li G."/>
            <person name="Mu C."/>
            <person name="Tian Q."/>
            <person name="Mei H."/>
            <person name="Zhang T."/>
            <person name="Gao T."/>
            <person name="Zhang H."/>
        </authorList>
    </citation>
    <scope>NUCLEOTIDE SEQUENCE</scope>
    <source>
        <strain evidence="2">K16</strain>
    </source>
</reference>
<proteinExistence type="predicted"/>
<dbReference type="InterPro" id="IPR043128">
    <property type="entry name" value="Rev_trsase/Diguanyl_cyclase"/>
</dbReference>
<sequence>MRESADFHTNATPTFVGTRLRENPGRNPRRAPENTPWARRMLQPLHPYGAVLNLDVINFRNMEKLIDEWVAAIKIAATTLELDKENFIKLVELSLEGSVKIGWDNTPADTKASILAGDSKSAIADRLGRLIKIHFIGDGYFEGSRTEKAREYAQALFSLELKSICAVDEYIYWFHKYFFQSGVAVEVAAPMFFAKICSPWRKILIQSYKVPEGQIDSVARRMSFLKDKLKDWCYQASIQKNMKRLRDCPQKRGEIRKFEATDDILDAVYYGELVPYQFEDLPSTKVSMRRNGLIRMDLQPSQNNHNEEDRLQTSESLSGFFSRMTVSNKTMERIMRQDSNLSPYDGFRIGGISKVLNQIGLNQRKHHIIYKERVYRNSRIFKEFAKDVLFEDRIIGYKGKEKDLARVLTPQEIRQPVVGRYEGMLEIAGHEFLVAGVAGRENGCMTLGLSFLEDHKPWEENAYIDSGSGICTAKPGVFPKEARETLPVIAGRDFSQKILILNTGIREAKIMIGEHLERPGSGQQGLIDSDSFYEESEEEIKNLREALVELKTMDISEESILSLENVKRLIQRNFSENPLAWWDRNKIEATLKIKEECKYEYVRYKPIQMNMEDKKDMQIIIKEHISLGLIEPGISAYSSPGFLVRNHGEIKRGILIDEAGIELQEHIVEKIRNFPDVLKDKKQLQSFLGVVNFAGIFIKDLAKYRKDFRPLLKETESAKWKWEEIHTQRVRELKQVCNNLPKLAIPQDEDELVVYTDANDYRWQQCS</sequence>
<gene>
    <name evidence="2" type="ORF">Sango_1910700</name>
</gene>
<evidence type="ECO:0008006" key="4">
    <source>
        <dbReference type="Google" id="ProtNLM"/>
    </source>
</evidence>
<evidence type="ECO:0000313" key="3">
    <source>
        <dbReference type="Proteomes" id="UP001289374"/>
    </source>
</evidence>
<name>A0AAE2BQU6_9LAMI</name>
<dbReference type="PANTHER" id="PTHR33064:SF37">
    <property type="entry name" value="RIBONUCLEASE H"/>
    <property type="match status" value="1"/>
</dbReference>
<comment type="caution">
    <text evidence="2">The sequence shown here is derived from an EMBL/GenBank/DDBJ whole genome shotgun (WGS) entry which is preliminary data.</text>
</comment>
<keyword evidence="3" id="KW-1185">Reference proteome</keyword>
<dbReference type="Gene3D" id="3.30.70.270">
    <property type="match status" value="1"/>
</dbReference>
<protein>
    <recommendedName>
        <fullName evidence="4">Reverse transcriptase/retrotransposon-derived protein RNase H-like domain-containing protein</fullName>
    </recommendedName>
</protein>
<dbReference type="InterPro" id="IPR051320">
    <property type="entry name" value="Viral_Replic_Matur_Polypro"/>
</dbReference>
<dbReference type="PANTHER" id="PTHR33064">
    <property type="entry name" value="POL PROTEIN"/>
    <property type="match status" value="1"/>
</dbReference>
<evidence type="ECO:0000313" key="2">
    <source>
        <dbReference type="EMBL" id="KAK4394399.1"/>
    </source>
</evidence>
<evidence type="ECO:0000256" key="1">
    <source>
        <dbReference type="SAM" id="MobiDB-lite"/>
    </source>
</evidence>
<dbReference type="SUPFAM" id="SSF56672">
    <property type="entry name" value="DNA/RNA polymerases"/>
    <property type="match status" value="1"/>
</dbReference>
<dbReference type="EMBL" id="JACGWL010000010">
    <property type="protein sequence ID" value="KAK4394399.1"/>
    <property type="molecule type" value="Genomic_DNA"/>
</dbReference>
<accession>A0AAE2BQU6</accession>